<feature type="coiled-coil region" evidence="1">
    <location>
        <begin position="4"/>
        <end position="36"/>
    </location>
</feature>
<sequence>MISLEQALNTVEQLSLEQQEMLLEILQNRLLDIRRQEIARDARESINAFHQREFKPQPLEIVLRELRETLE</sequence>
<dbReference type="Proteomes" id="UP000034103">
    <property type="component" value="Chromosome"/>
</dbReference>
<dbReference type="AlphaFoldDB" id="A0A0F6RJW2"/>
<evidence type="ECO:0000313" key="4">
    <source>
        <dbReference type="Proteomes" id="UP000034103"/>
    </source>
</evidence>
<organism evidence="3 4">
    <name type="scientific">Microcystis aeruginosa NIES-2549</name>
    <dbReference type="NCBI Taxonomy" id="1641812"/>
    <lineage>
        <taxon>Bacteria</taxon>
        <taxon>Bacillati</taxon>
        <taxon>Cyanobacteriota</taxon>
        <taxon>Cyanophyceae</taxon>
        <taxon>Oscillatoriophycideae</taxon>
        <taxon>Chroococcales</taxon>
        <taxon>Microcystaceae</taxon>
        <taxon>Microcystis</taxon>
    </lineage>
</organism>
<name>A0A0F6RJW2_MICAE</name>
<keyword evidence="1" id="KW-0175">Coiled coil</keyword>
<dbReference type="EMBL" id="CP011304">
    <property type="protein sequence ID" value="AKE62978.1"/>
    <property type="molecule type" value="Genomic_DNA"/>
</dbReference>
<dbReference type="RefSeq" id="WP_002799384.1">
    <property type="nucleotide sequence ID" value="NZ_CP011304.1"/>
</dbReference>
<reference evidence="3 4" key="1">
    <citation type="journal article" date="2015" name="Genome Announc.">
        <title>Complete Genome Sequence of Microcystis aeruginosa NIES-2549, a Bloom-Forming Cyanobacterium from Lake Kasumigaura, Japan.</title>
        <authorList>
            <person name="Yamaguchi H."/>
            <person name="Suzuki S."/>
            <person name="Tanabe Y."/>
            <person name="Osana Y."/>
            <person name="Shimura Y."/>
            <person name="Ishida K."/>
            <person name="Kawachi M."/>
        </authorList>
    </citation>
    <scope>NUCLEOTIDE SEQUENCE [LARGE SCALE GENOMIC DNA]</scope>
    <source>
        <strain evidence="3 4">NIES-2549</strain>
    </source>
</reference>
<evidence type="ECO:0000313" key="2">
    <source>
        <dbReference type="EMBL" id="AKE62959.1"/>
    </source>
</evidence>
<dbReference type="HOGENOM" id="CLU_176027_2_0_3"/>
<dbReference type="EMBL" id="CP011304">
    <property type="protein sequence ID" value="AKE62959.1"/>
    <property type="molecule type" value="Genomic_DNA"/>
</dbReference>
<proteinExistence type="predicted"/>
<accession>A0A0F6RJW2</accession>
<gene>
    <name evidence="2" type="ORF">MYAER_0599</name>
    <name evidence="3" type="ORF">MYAER_0618</name>
</gene>
<dbReference type="PATRIC" id="fig|1641812.3.peg.620"/>
<protein>
    <submittedName>
        <fullName evidence="3">HigA protein (Antitoxin to HigB)</fullName>
    </submittedName>
</protein>
<evidence type="ECO:0000313" key="3">
    <source>
        <dbReference type="EMBL" id="AKE62978.1"/>
    </source>
</evidence>
<evidence type="ECO:0000256" key="1">
    <source>
        <dbReference type="SAM" id="Coils"/>
    </source>
</evidence>